<sequence>MMPPTNSHRVSSSPQFPMARELRQLFRGLYLTYQLFTTTLRYPLWFLLSLPGSWRPRASWSLRRSLKVRLIRHISGIILSGINDRVAIAPTTNHLAIHNDAGVKALAYPRELLNWASEPIRIPGCRVERKGVDMSVGAPFQPGDEIFYRLLDGGYRPDAFLCSVQTHVRYQVYCAFRLPCRLYLPRGFSDSAGGDLALAFMGYLVESQNEPENLLPPPLGGMVLMSPWTDMSASHETPDSSILSFIGSNTLGTDLSGSKNYPEIAFLGALGNKAAEFNYFLHLSSIRMSVDMGEGAEIGQVAYHEGPDGVYTCLPHL</sequence>
<evidence type="ECO:0000313" key="1">
    <source>
        <dbReference type="EMBL" id="KAH7910187.1"/>
    </source>
</evidence>
<keyword evidence="2" id="KW-1185">Reference proteome</keyword>
<dbReference type="EMBL" id="MU267723">
    <property type="protein sequence ID" value="KAH7910187.1"/>
    <property type="molecule type" value="Genomic_DNA"/>
</dbReference>
<reference evidence="1" key="1">
    <citation type="journal article" date="2021" name="New Phytol.">
        <title>Evolutionary innovations through gain and loss of genes in the ectomycorrhizal Boletales.</title>
        <authorList>
            <person name="Wu G."/>
            <person name="Miyauchi S."/>
            <person name="Morin E."/>
            <person name="Kuo A."/>
            <person name="Drula E."/>
            <person name="Varga T."/>
            <person name="Kohler A."/>
            <person name="Feng B."/>
            <person name="Cao Y."/>
            <person name="Lipzen A."/>
            <person name="Daum C."/>
            <person name="Hundley H."/>
            <person name="Pangilinan J."/>
            <person name="Johnson J."/>
            <person name="Barry K."/>
            <person name="LaButti K."/>
            <person name="Ng V."/>
            <person name="Ahrendt S."/>
            <person name="Min B."/>
            <person name="Choi I.G."/>
            <person name="Park H."/>
            <person name="Plett J.M."/>
            <person name="Magnuson J."/>
            <person name="Spatafora J.W."/>
            <person name="Nagy L.G."/>
            <person name="Henrissat B."/>
            <person name="Grigoriev I.V."/>
            <person name="Yang Z.L."/>
            <person name="Xu J."/>
            <person name="Martin F.M."/>
        </authorList>
    </citation>
    <scope>NUCLEOTIDE SEQUENCE</scope>
    <source>
        <strain evidence="1">ATCC 28755</strain>
    </source>
</reference>
<gene>
    <name evidence="1" type="ORF">BJ138DRAFT_1173294</name>
</gene>
<proteinExistence type="predicted"/>
<protein>
    <submittedName>
        <fullName evidence="1">Uncharacterized protein</fullName>
    </submittedName>
</protein>
<evidence type="ECO:0000313" key="2">
    <source>
        <dbReference type="Proteomes" id="UP000790377"/>
    </source>
</evidence>
<dbReference type="Proteomes" id="UP000790377">
    <property type="component" value="Unassembled WGS sequence"/>
</dbReference>
<accession>A0ACB8ABT7</accession>
<comment type="caution">
    <text evidence="1">The sequence shown here is derived from an EMBL/GenBank/DDBJ whole genome shotgun (WGS) entry which is preliminary data.</text>
</comment>
<organism evidence="1 2">
    <name type="scientific">Hygrophoropsis aurantiaca</name>
    <dbReference type="NCBI Taxonomy" id="72124"/>
    <lineage>
        <taxon>Eukaryota</taxon>
        <taxon>Fungi</taxon>
        <taxon>Dikarya</taxon>
        <taxon>Basidiomycota</taxon>
        <taxon>Agaricomycotina</taxon>
        <taxon>Agaricomycetes</taxon>
        <taxon>Agaricomycetidae</taxon>
        <taxon>Boletales</taxon>
        <taxon>Coniophorineae</taxon>
        <taxon>Hygrophoropsidaceae</taxon>
        <taxon>Hygrophoropsis</taxon>
    </lineage>
</organism>
<name>A0ACB8ABT7_9AGAM</name>